<dbReference type="EMBL" id="JR053282">
    <property type="protein sequence ID" value="AEY61898.1"/>
    <property type="molecule type" value="mRNA"/>
</dbReference>
<proteinExistence type="evidence at transcript level"/>
<keyword evidence="7 10" id="KW-1133">Transmembrane helix</keyword>
<accession>V9IL88</accession>
<keyword evidence="9" id="KW-0458">Lysosome</keyword>
<evidence type="ECO:0000256" key="8">
    <source>
        <dbReference type="ARBA" id="ARBA00023136"/>
    </source>
</evidence>
<keyword evidence="4" id="KW-0813">Transport</keyword>
<evidence type="ECO:0000256" key="1">
    <source>
        <dbReference type="ARBA" id="ARBA00004155"/>
    </source>
</evidence>
<feature type="transmembrane region" description="Helical" evidence="10">
    <location>
        <begin position="75"/>
        <end position="98"/>
    </location>
</feature>
<evidence type="ECO:0000256" key="4">
    <source>
        <dbReference type="ARBA" id="ARBA00022448"/>
    </source>
</evidence>
<keyword evidence="8 10" id="KW-0472">Membrane</keyword>
<organism evidence="11">
    <name type="scientific">Apis cerana</name>
    <name type="common">Indian honeybee</name>
    <dbReference type="NCBI Taxonomy" id="7461"/>
    <lineage>
        <taxon>Eukaryota</taxon>
        <taxon>Metazoa</taxon>
        <taxon>Ecdysozoa</taxon>
        <taxon>Arthropoda</taxon>
        <taxon>Hexapoda</taxon>
        <taxon>Insecta</taxon>
        <taxon>Pterygota</taxon>
        <taxon>Neoptera</taxon>
        <taxon>Endopterygota</taxon>
        <taxon>Hymenoptera</taxon>
        <taxon>Apocrita</taxon>
        <taxon>Aculeata</taxon>
        <taxon>Apoidea</taxon>
        <taxon>Anthophila</taxon>
        <taxon>Apidae</taxon>
        <taxon>Apis</taxon>
    </lineage>
</organism>
<evidence type="ECO:0000256" key="6">
    <source>
        <dbReference type="ARBA" id="ARBA00022753"/>
    </source>
</evidence>
<keyword evidence="6" id="KW-0967">Endosome</keyword>
<evidence type="ECO:0000256" key="7">
    <source>
        <dbReference type="ARBA" id="ARBA00022989"/>
    </source>
</evidence>
<dbReference type="AlphaFoldDB" id="V9IL88"/>
<keyword evidence="5 10" id="KW-0812">Transmembrane</keyword>
<name>V9IL88_APICE</name>
<evidence type="ECO:0000256" key="2">
    <source>
        <dbReference type="ARBA" id="ARBA00004337"/>
    </source>
</evidence>
<evidence type="ECO:0000256" key="10">
    <source>
        <dbReference type="SAM" id="Phobius"/>
    </source>
</evidence>
<feature type="transmembrane region" description="Helical" evidence="10">
    <location>
        <begin position="37"/>
        <end position="55"/>
    </location>
</feature>
<dbReference type="GO" id="GO:0005765">
    <property type="term" value="C:lysosomal membrane"/>
    <property type="evidence" value="ECO:0007669"/>
    <property type="project" value="UniProtKB-SubCell"/>
</dbReference>
<comment type="subcellular location">
    <subcellularLocation>
        <location evidence="2">Endosome membrane</location>
        <topology evidence="2">Multi-pass membrane protein</topology>
    </subcellularLocation>
    <subcellularLocation>
        <location evidence="1">Lysosome membrane</location>
        <topology evidence="1">Multi-pass membrane protein</topology>
    </subcellularLocation>
</comment>
<evidence type="ECO:0000256" key="9">
    <source>
        <dbReference type="ARBA" id="ARBA00023228"/>
    </source>
</evidence>
<sequence length="125" mass="14354">MLRDVLIHLIISFIGVIIAISAFIVFFIVYYNVDVGFWSILSGTLAAVCFHLHWVKGKERLERWHSQITLRNLNIVGFINAVAGITALIWYLFLTFYYKIPIKPISESTIISAVWSMICGKWGIF</sequence>
<reference evidence="11" key="1">
    <citation type="submission" date="2011-11" db="EMBL/GenBank/DDBJ databases">
        <title>Decoding the brain transcriptome of the Eastern honeybee (Apis cerana) based on pyrosequencing.</title>
        <authorList>
            <person name="Sun L."/>
            <person name="Zheng H."/>
            <person name="Wang Y."/>
            <person name="Xie X."/>
            <person name="Zhu Y."/>
            <person name="Gu W."/>
            <person name="Wang S."/>
        </authorList>
    </citation>
    <scope>NUCLEOTIDE SEQUENCE</scope>
    <source>
        <tissue evidence="11">Brain</tissue>
    </source>
</reference>
<dbReference type="GO" id="GO:0010008">
    <property type="term" value="C:endosome membrane"/>
    <property type="evidence" value="ECO:0007669"/>
    <property type="project" value="UniProtKB-SubCell"/>
</dbReference>
<evidence type="ECO:0000256" key="3">
    <source>
        <dbReference type="ARBA" id="ARBA00006203"/>
    </source>
</evidence>
<dbReference type="GO" id="GO:0015232">
    <property type="term" value="F:heme transmembrane transporter activity"/>
    <property type="evidence" value="ECO:0007669"/>
    <property type="project" value="InterPro"/>
</dbReference>
<gene>
    <name evidence="11" type="ORF">ACCB14503</name>
</gene>
<evidence type="ECO:0000256" key="5">
    <source>
        <dbReference type="ARBA" id="ARBA00022692"/>
    </source>
</evidence>
<dbReference type="GO" id="GO:0005886">
    <property type="term" value="C:plasma membrane"/>
    <property type="evidence" value="ECO:0007669"/>
    <property type="project" value="TreeGrafter"/>
</dbReference>
<dbReference type="GO" id="GO:0020037">
    <property type="term" value="F:heme binding"/>
    <property type="evidence" value="ECO:0007669"/>
    <property type="project" value="TreeGrafter"/>
</dbReference>
<dbReference type="PANTHER" id="PTHR31525:SF1">
    <property type="entry name" value="HEME TRANSPORTER HRG1"/>
    <property type="match status" value="1"/>
</dbReference>
<dbReference type="Pfam" id="PF16954">
    <property type="entry name" value="HRG"/>
    <property type="match status" value="1"/>
</dbReference>
<protein>
    <submittedName>
        <fullName evidence="11">Uncharacterized protein</fullName>
    </submittedName>
</protein>
<dbReference type="PANTHER" id="PTHR31525">
    <property type="entry name" value="HEME TRANSPORTER HRG1"/>
    <property type="match status" value="1"/>
</dbReference>
<comment type="similarity">
    <text evidence="3">Belongs to the HRG family.</text>
</comment>
<dbReference type="InterPro" id="IPR026218">
    <property type="entry name" value="HRG"/>
</dbReference>
<evidence type="ECO:0000313" key="11">
    <source>
        <dbReference type="EMBL" id="AEY61898.1"/>
    </source>
</evidence>
<feature type="transmembrane region" description="Helical" evidence="10">
    <location>
        <begin position="7"/>
        <end position="31"/>
    </location>
</feature>